<proteinExistence type="predicted"/>
<feature type="non-terminal residue" evidence="1">
    <location>
        <position position="51"/>
    </location>
</feature>
<dbReference type="AlphaFoldDB" id="A0A0C9U8H6"/>
<accession>A0A0C9U8H6</accession>
<evidence type="ECO:0000313" key="1">
    <source>
        <dbReference type="EMBL" id="KIJ25342.1"/>
    </source>
</evidence>
<name>A0A0C9U8H6_SPHS4</name>
<sequence>MQGCPRPRAFVQKQKHVLSKTGQCVMSSNGFEECGMNKHARLELVPIEYIL</sequence>
<reference evidence="1 3" key="1">
    <citation type="submission" date="2014-06" db="EMBL/GenBank/DDBJ databases">
        <title>Evolutionary Origins and Diversification of the Mycorrhizal Mutualists.</title>
        <authorList>
            <consortium name="DOE Joint Genome Institute"/>
            <consortium name="Mycorrhizal Genomics Consortium"/>
            <person name="Kohler A."/>
            <person name="Kuo A."/>
            <person name="Nagy L.G."/>
            <person name="Floudas D."/>
            <person name="Copeland A."/>
            <person name="Barry K.W."/>
            <person name="Cichocki N."/>
            <person name="Veneault-Fourrey C."/>
            <person name="LaButti K."/>
            <person name="Lindquist E.A."/>
            <person name="Lipzen A."/>
            <person name="Lundell T."/>
            <person name="Morin E."/>
            <person name="Murat C."/>
            <person name="Riley R."/>
            <person name="Ohm R."/>
            <person name="Sun H."/>
            <person name="Tunlid A."/>
            <person name="Henrissat B."/>
            <person name="Grigoriev I.V."/>
            <person name="Hibbett D.S."/>
            <person name="Martin F."/>
        </authorList>
    </citation>
    <scope>NUCLEOTIDE SEQUENCE [LARGE SCALE GENOMIC DNA]</scope>
    <source>
        <strain evidence="1 3">SS14</strain>
    </source>
</reference>
<evidence type="ECO:0000313" key="3">
    <source>
        <dbReference type="Proteomes" id="UP000054279"/>
    </source>
</evidence>
<gene>
    <name evidence="2" type="ORF">M422DRAFT_35931</name>
    <name evidence="1" type="ORF">M422DRAFT_38825</name>
</gene>
<dbReference type="HOGENOM" id="CLU_3112215_0_0_1"/>
<dbReference type="EMBL" id="KN837231">
    <property type="protein sequence ID" value="KIJ32115.1"/>
    <property type="molecule type" value="Genomic_DNA"/>
</dbReference>
<protein>
    <submittedName>
        <fullName evidence="2">Unplaced genomic scaffold SPHSTscaffold_156, whole genome shotgun sequence</fullName>
    </submittedName>
</protein>
<organism evidence="1 3">
    <name type="scientific">Sphaerobolus stellatus (strain SS14)</name>
    <dbReference type="NCBI Taxonomy" id="990650"/>
    <lineage>
        <taxon>Eukaryota</taxon>
        <taxon>Fungi</taxon>
        <taxon>Dikarya</taxon>
        <taxon>Basidiomycota</taxon>
        <taxon>Agaricomycotina</taxon>
        <taxon>Agaricomycetes</taxon>
        <taxon>Phallomycetidae</taxon>
        <taxon>Geastrales</taxon>
        <taxon>Sphaerobolaceae</taxon>
        <taxon>Sphaerobolus</taxon>
    </lineage>
</organism>
<dbReference type="EMBL" id="KN837420">
    <property type="protein sequence ID" value="KIJ25342.1"/>
    <property type="molecule type" value="Genomic_DNA"/>
</dbReference>
<evidence type="ECO:0000313" key="2">
    <source>
        <dbReference type="EMBL" id="KIJ32115.1"/>
    </source>
</evidence>
<dbReference type="Proteomes" id="UP000054279">
    <property type="component" value="Unassembled WGS sequence"/>
</dbReference>
<keyword evidence="3" id="KW-1185">Reference proteome</keyword>